<proteinExistence type="predicted"/>
<evidence type="ECO:0000313" key="3">
    <source>
        <dbReference type="Proteomes" id="UP000250434"/>
    </source>
</evidence>
<dbReference type="OrthoDB" id="9993722at2"/>
<protein>
    <recommendedName>
        <fullName evidence="4">Secreted protein</fullName>
    </recommendedName>
</protein>
<keyword evidence="3" id="KW-1185">Reference proteome</keyword>
<feature type="chain" id="PRO_5016674351" description="Secreted protein" evidence="1">
    <location>
        <begin position="28"/>
        <end position="120"/>
    </location>
</feature>
<feature type="signal peptide" evidence="1">
    <location>
        <begin position="1"/>
        <end position="27"/>
    </location>
</feature>
<name>A0A344L8U3_9PSEU</name>
<gene>
    <name evidence="2" type="ORF">A4R43_19735</name>
</gene>
<dbReference type="KEGG" id="aab:A4R43_19735"/>
<accession>A0A344L8U3</accession>
<evidence type="ECO:0000313" key="2">
    <source>
        <dbReference type="EMBL" id="AXB44467.1"/>
    </source>
</evidence>
<dbReference type="AlphaFoldDB" id="A0A344L8U3"/>
<reference evidence="2 3" key="1">
    <citation type="submission" date="2016-04" db="EMBL/GenBank/DDBJ databases">
        <title>Complete genome sequence and analysis of deep-sea sediment isolate, Amycolatopsis sp. WP1.</title>
        <authorList>
            <person name="Wang H."/>
            <person name="Chen S."/>
            <person name="Wu Q."/>
        </authorList>
    </citation>
    <scope>NUCLEOTIDE SEQUENCE [LARGE SCALE GENOMIC DNA]</scope>
    <source>
        <strain evidence="2 3">WP1</strain>
    </source>
</reference>
<dbReference type="Proteomes" id="UP000250434">
    <property type="component" value="Chromosome"/>
</dbReference>
<evidence type="ECO:0000256" key="1">
    <source>
        <dbReference type="SAM" id="SignalP"/>
    </source>
</evidence>
<evidence type="ECO:0008006" key="4">
    <source>
        <dbReference type="Google" id="ProtNLM"/>
    </source>
</evidence>
<organism evidence="2 3">
    <name type="scientific">Amycolatopsis albispora</name>
    <dbReference type="NCBI Taxonomy" id="1804986"/>
    <lineage>
        <taxon>Bacteria</taxon>
        <taxon>Bacillati</taxon>
        <taxon>Actinomycetota</taxon>
        <taxon>Actinomycetes</taxon>
        <taxon>Pseudonocardiales</taxon>
        <taxon>Pseudonocardiaceae</taxon>
        <taxon>Amycolatopsis</taxon>
    </lineage>
</organism>
<sequence>MKFARRVAAVTGGAAMALALSAVPATAGETAEAKCIGGYRIQPPAGWGKVTYSVCQDGGTRKVTGRVTDLETDGCLVRAKFTFSRSGDDLVKSKDTGSSDSFAFGFYTATGVKAELRKIC</sequence>
<keyword evidence="1" id="KW-0732">Signal</keyword>
<dbReference type="RefSeq" id="WP_113693714.1">
    <property type="nucleotide sequence ID" value="NZ_CP015163.1"/>
</dbReference>
<dbReference type="EMBL" id="CP015163">
    <property type="protein sequence ID" value="AXB44467.1"/>
    <property type="molecule type" value="Genomic_DNA"/>
</dbReference>